<reference evidence="1" key="1">
    <citation type="journal article" date="2020" name="Nature">
        <title>Giant virus diversity and host interactions through global metagenomics.</title>
        <authorList>
            <person name="Schulz F."/>
            <person name="Roux S."/>
            <person name="Paez-Espino D."/>
            <person name="Jungbluth S."/>
            <person name="Walsh D.A."/>
            <person name="Denef V.J."/>
            <person name="McMahon K.D."/>
            <person name="Konstantinidis K.T."/>
            <person name="Eloe-Fadrosh E.A."/>
            <person name="Kyrpides N.C."/>
            <person name="Woyke T."/>
        </authorList>
    </citation>
    <scope>NUCLEOTIDE SEQUENCE</scope>
    <source>
        <strain evidence="1">GVMAG-M-3300020192-26</strain>
    </source>
</reference>
<proteinExistence type="predicted"/>
<name>A0A6C0C5Q2_9ZZZZ</name>
<organism evidence="1">
    <name type="scientific">viral metagenome</name>
    <dbReference type="NCBI Taxonomy" id="1070528"/>
    <lineage>
        <taxon>unclassified sequences</taxon>
        <taxon>metagenomes</taxon>
        <taxon>organismal metagenomes</taxon>
    </lineage>
</organism>
<accession>A0A6C0C5Q2</accession>
<sequence length="77" mass="8949">MPDMLMIISIINKMGAYFSSSKSTEDIDVVVQCDDPHVVAKKIIYEDEDSEWRDQENKKMEDFAKSLEEKGHTFVVY</sequence>
<evidence type="ECO:0000313" key="1">
    <source>
        <dbReference type="EMBL" id="QHT00036.1"/>
    </source>
</evidence>
<dbReference type="EMBL" id="MN739352">
    <property type="protein sequence ID" value="QHT00036.1"/>
    <property type="molecule type" value="Genomic_DNA"/>
</dbReference>
<dbReference type="AlphaFoldDB" id="A0A6C0C5Q2"/>
<protein>
    <submittedName>
        <fullName evidence="1">Uncharacterized protein</fullName>
    </submittedName>
</protein>